<dbReference type="Proteomes" id="UP000489600">
    <property type="component" value="Unassembled WGS sequence"/>
</dbReference>
<dbReference type="OrthoDB" id="1108680at2759"/>
<dbReference type="EMBL" id="CABITT030000004">
    <property type="protein sequence ID" value="VVB02599.1"/>
    <property type="molecule type" value="Genomic_DNA"/>
</dbReference>
<name>A0A565BN23_9BRAS</name>
<dbReference type="AlphaFoldDB" id="A0A565BN23"/>
<keyword evidence="2" id="KW-1185">Reference proteome</keyword>
<gene>
    <name evidence="1" type="ORF">ANE_LOCUS13043</name>
</gene>
<reference evidence="1" key="1">
    <citation type="submission" date="2019-07" db="EMBL/GenBank/DDBJ databases">
        <authorList>
            <person name="Dittberner H."/>
        </authorList>
    </citation>
    <scope>NUCLEOTIDE SEQUENCE [LARGE SCALE GENOMIC DNA]</scope>
</reference>
<accession>A0A565BN23</accession>
<comment type="caution">
    <text evidence="1">The sequence shown here is derived from an EMBL/GenBank/DDBJ whole genome shotgun (WGS) entry which is preliminary data.</text>
</comment>
<proteinExistence type="predicted"/>
<evidence type="ECO:0000313" key="2">
    <source>
        <dbReference type="Proteomes" id="UP000489600"/>
    </source>
</evidence>
<sequence length="114" mass="13014">MVDLSNDFILYYKKSRVEDAKLRTAQEINENQIQSYLYNGYSQSVMPRDVALPVPEDVASKVCNPPMVREPPGRPKLSRIKGALENAMERNRPRNESLCGNCHQHGHNQRTCKA</sequence>
<organism evidence="1 2">
    <name type="scientific">Arabis nemorensis</name>
    <dbReference type="NCBI Taxonomy" id="586526"/>
    <lineage>
        <taxon>Eukaryota</taxon>
        <taxon>Viridiplantae</taxon>
        <taxon>Streptophyta</taxon>
        <taxon>Embryophyta</taxon>
        <taxon>Tracheophyta</taxon>
        <taxon>Spermatophyta</taxon>
        <taxon>Magnoliopsida</taxon>
        <taxon>eudicotyledons</taxon>
        <taxon>Gunneridae</taxon>
        <taxon>Pentapetalae</taxon>
        <taxon>rosids</taxon>
        <taxon>malvids</taxon>
        <taxon>Brassicales</taxon>
        <taxon>Brassicaceae</taxon>
        <taxon>Arabideae</taxon>
        <taxon>Arabis</taxon>
    </lineage>
</organism>
<protein>
    <recommendedName>
        <fullName evidence="3">CCHC-type domain-containing protein</fullName>
    </recommendedName>
</protein>
<evidence type="ECO:0000313" key="1">
    <source>
        <dbReference type="EMBL" id="VVB02599.1"/>
    </source>
</evidence>
<evidence type="ECO:0008006" key="3">
    <source>
        <dbReference type="Google" id="ProtNLM"/>
    </source>
</evidence>